<proteinExistence type="inferred from homology"/>
<dbReference type="InterPro" id="IPR013112">
    <property type="entry name" value="FAD-bd_8"/>
</dbReference>
<accession>A0AAV9NRR9</accession>
<dbReference type="EMBL" id="JAVRRD010000001">
    <property type="protein sequence ID" value="KAK5064399.1"/>
    <property type="molecule type" value="Genomic_DNA"/>
</dbReference>
<comment type="subcellular location">
    <subcellularLocation>
        <location evidence="1">Membrane</location>
        <topology evidence="1">Multi-pass membrane protein</topology>
    </subcellularLocation>
</comment>
<evidence type="ECO:0000256" key="3">
    <source>
        <dbReference type="ARBA" id="ARBA00022448"/>
    </source>
</evidence>
<dbReference type="Proteomes" id="UP001358417">
    <property type="component" value="Unassembled WGS sequence"/>
</dbReference>
<dbReference type="GO" id="GO:0000293">
    <property type="term" value="F:ferric-chelate reductase activity"/>
    <property type="evidence" value="ECO:0007669"/>
    <property type="project" value="UniProtKB-ARBA"/>
</dbReference>
<feature type="compositionally biased region" description="Low complexity" evidence="10">
    <location>
        <begin position="630"/>
        <end position="639"/>
    </location>
</feature>
<evidence type="ECO:0000256" key="10">
    <source>
        <dbReference type="SAM" id="MobiDB-lite"/>
    </source>
</evidence>
<keyword evidence="14" id="KW-1185">Reference proteome</keyword>
<dbReference type="PANTHER" id="PTHR32361:SF3">
    <property type="entry name" value="REDUCTASE, PUTATIVE (AFU_ORTHOLOGUE AFUA_6G13750)-RELATED"/>
    <property type="match status" value="1"/>
</dbReference>
<evidence type="ECO:0000256" key="5">
    <source>
        <dbReference type="ARBA" id="ARBA00022982"/>
    </source>
</evidence>
<keyword evidence="8" id="KW-0406">Ion transport</keyword>
<evidence type="ECO:0000256" key="1">
    <source>
        <dbReference type="ARBA" id="ARBA00004141"/>
    </source>
</evidence>
<comment type="caution">
    <text evidence="13">The sequence shown here is derived from an EMBL/GenBank/DDBJ whole genome shotgun (WGS) entry which is preliminary data.</text>
</comment>
<evidence type="ECO:0000256" key="8">
    <source>
        <dbReference type="ARBA" id="ARBA00023065"/>
    </source>
</evidence>
<dbReference type="AlphaFoldDB" id="A0AAV9NRR9"/>
<evidence type="ECO:0000256" key="7">
    <source>
        <dbReference type="ARBA" id="ARBA00023002"/>
    </source>
</evidence>
<dbReference type="Pfam" id="PF08030">
    <property type="entry name" value="NAD_binding_6"/>
    <property type="match status" value="1"/>
</dbReference>
<feature type="domain" description="FAD-binding FR-type" evidence="12">
    <location>
        <begin position="354"/>
        <end position="504"/>
    </location>
</feature>
<feature type="compositionally biased region" description="Low complexity" evidence="10">
    <location>
        <begin position="659"/>
        <end position="675"/>
    </location>
</feature>
<keyword evidence="4 11" id="KW-0812">Transmembrane</keyword>
<dbReference type="GO" id="GO:0006826">
    <property type="term" value="P:iron ion transport"/>
    <property type="evidence" value="ECO:0007669"/>
    <property type="project" value="TreeGrafter"/>
</dbReference>
<feature type="region of interest" description="Disordered" evidence="10">
    <location>
        <begin position="593"/>
        <end position="680"/>
    </location>
</feature>
<feature type="transmembrane region" description="Helical" evidence="11">
    <location>
        <begin position="58"/>
        <end position="79"/>
    </location>
</feature>
<feature type="transmembrane region" description="Helical" evidence="11">
    <location>
        <begin position="297"/>
        <end position="326"/>
    </location>
</feature>
<feature type="compositionally biased region" description="Basic and acidic residues" evidence="10">
    <location>
        <begin position="593"/>
        <end position="612"/>
    </location>
</feature>
<evidence type="ECO:0000313" key="13">
    <source>
        <dbReference type="EMBL" id="KAK5064399.1"/>
    </source>
</evidence>
<dbReference type="Pfam" id="PF01794">
    <property type="entry name" value="Ferric_reduct"/>
    <property type="match status" value="1"/>
</dbReference>
<gene>
    <name evidence="13" type="ORF">LTR84_000232</name>
</gene>
<dbReference type="InterPro" id="IPR013130">
    <property type="entry name" value="Fe3_Rdtase_TM_dom"/>
</dbReference>
<evidence type="ECO:0000256" key="6">
    <source>
        <dbReference type="ARBA" id="ARBA00022989"/>
    </source>
</evidence>
<feature type="transmembrane region" description="Helical" evidence="11">
    <location>
        <begin position="262"/>
        <end position="285"/>
    </location>
</feature>
<dbReference type="RefSeq" id="XP_064711723.1">
    <property type="nucleotide sequence ID" value="XM_064843863.1"/>
</dbReference>
<dbReference type="InterPro" id="IPR013121">
    <property type="entry name" value="Fe_red_NAD-bd_6"/>
</dbReference>
<dbReference type="SFLD" id="SFLDS00052">
    <property type="entry name" value="Ferric_Reductase_Domain"/>
    <property type="match status" value="1"/>
</dbReference>
<dbReference type="PANTHER" id="PTHR32361">
    <property type="entry name" value="FERRIC/CUPRIC REDUCTASE TRANSMEMBRANE COMPONENT"/>
    <property type="match status" value="1"/>
</dbReference>
<evidence type="ECO:0000256" key="2">
    <source>
        <dbReference type="ARBA" id="ARBA00006278"/>
    </source>
</evidence>
<organism evidence="13 14">
    <name type="scientific">Exophiala bonariae</name>
    <dbReference type="NCBI Taxonomy" id="1690606"/>
    <lineage>
        <taxon>Eukaryota</taxon>
        <taxon>Fungi</taxon>
        <taxon>Dikarya</taxon>
        <taxon>Ascomycota</taxon>
        <taxon>Pezizomycotina</taxon>
        <taxon>Eurotiomycetes</taxon>
        <taxon>Chaetothyriomycetidae</taxon>
        <taxon>Chaetothyriales</taxon>
        <taxon>Herpotrichiellaceae</taxon>
        <taxon>Exophiala</taxon>
    </lineage>
</organism>
<dbReference type="Gene3D" id="3.40.50.80">
    <property type="entry name" value="Nucleotide-binding domain of ferredoxin-NADP reductase (FNR) module"/>
    <property type="match status" value="1"/>
</dbReference>
<evidence type="ECO:0000313" key="14">
    <source>
        <dbReference type="Proteomes" id="UP001358417"/>
    </source>
</evidence>
<dbReference type="CDD" id="cd06186">
    <property type="entry name" value="NOX_Duox_like_FAD_NADP"/>
    <property type="match status" value="1"/>
</dbReference>
<keyword evidence="5" id="KW-0249">Electron transport</keyword>
<dbReference type="InterPro" id="IPR051410">
    <property type="entry name" value="Ferric/Cupric_Reductase"/>
</dbReference>
<dbReference type="GO" id="GO:0015677">
    <property type="term" value="P:copper ion import"/>
    <property type="evidence" value="ECO:0007669"/>
    <property type="project" value="TreeGrafter"/>
</dbReference>
<evidence type="ECO:0000256" key="9">
    <source>
        <dbReference type="ARBA" id="ARBA00023136"/>
    </source>
</evidence>
<feature type="transmembrane region" description="Helical" evidence="11">
    <location>
        <begin position="138"/>
        <end position="161"/>
    </location>
</feature>
<keyword evidence="7" id="KW-0560">Oxidoreductase</keyword>
<dbReference type="GO" id="GO:0006879">
    <property type="term" value="P:intracellular iron ion homeostasis"/>
    <property type="evidence" value="ECO:0007669"/>
    <property type="project" value="TreeGrafter"/>
</dbReference>
<protein>
    <recommendedName>
        <fullName evidence="12">FAD-binding FR-type domain-containing protein</fullName>
    </recommendedName>
</protein>
<feature type="transmembrane region" description="Helical" evidence="11">
    <location>
        <begin position="181"/>
        <end position="202"/>
    </location>
</feature>
<dbReference type="Pfam" id="PF08022">
    <property type="entry name" value="FAD_binding_8"/>
    <property type="match status" value="1"/>
</dbReference>
<sequence>MASLTQHLPSLLRRQHMQDHASAESLKPHWGYADQVVPCANDVPSCAYLEVVYDGHDYSVLFIGIMWAIFGGLLFLYAIGRRLIPSRRNLESGKEGETFSIRQHPVTRLTMALRASIRHYLLPESIRSIFGRTTRLQVVILLALTSYVTIVSFAGLTYGLWMTPVKNMEGVFRTRTTLGPWSNRVGVLAYALMPLSILLANRESLLSLLTGIPYQNFQFLHRWLGYIIFLQSTIHTIGWLIIELRLYQPQPQVWNAFMAETYAIWGIVAMIFIALIFVLSLPCSIRFTGYEVFRKVHYVMAMIFIGGCYGHWAPLGCFMIASLAVWGLDRIIRLVRAFLLHYQYLPESTSSMGFRSAQAQISFFEDEQNGDVVRLDFEHNHNAWAPGQHFYLCFPDSSIWQSHPFTPASLAGVGSGKISNTHTYVYRAQGGQTRQIAEIARAKTLEAAAPGSATSNDGKDLKTHEPNTSILPAALQSAPRSSTRSLKPTIPVILQGPYGTSHVDHIANTNDINILAIAGGSGVTFVLPILQYIITAPVLNASDDPVTRKIEFVWIVRRRSDVRWVQRELDTLRAASDRLNLQIRVYVTRDTLTDTDHTPADKHTTTDIRTGRETGSSTSLTSRDDEIHRGGSSSSSSSGANEKSAPRHHGRRFSITYHNTSSSSASPSSNNNPENSRARRHPDVGAMVRDFVAATAHGPTSVFASGPGGLVSDLRTAVAACNDGARVWRGDERAAVELVCDDRIDW</sequence>
<comment type="similarity">
    <text evidence="2">Belongs to the ferric reductase (FRE) family.</text>
</comment>
<dbReference type="InterPro" id="IPR017927">
    <property type="entry name" value="FAD-bd_FR_type"/>
</dbReference>
<keyword evidence="3" id="KW-0813">Transport</keyword>
<dbReference type="InterPro" id="IPR039261">
    <property type="entry name" value="FNR_nucleotide-bd"/>
</dbReference>
<reference evidence="13 14" key="1">
    <citation type="submission" date="2023-08" db="EMBL/GenBank/DDBJ databases">
        <title>Black Yeasts Isolated from many extreme environments.</title>
        <authorList>
            <person name="Coleine C."/>
            <person name="Stajich J.E."/>
            <person name="Selbmann L."/>
        </authorList>
    </citation>
    <scope>NUCLEOTIDE SEQUENCE [LARGE SCALE GENOMIC DNA]</scope>
    <source>
        <strain evidence="13 14">CCFEE 5792</strain>
    </source>
</reference>
<feature type="transmembrane region" description="Helical" evidence="11">
    <location>
        <begin position="223"/>
        <end position="242"/>
    </location>
</feature>
<evidence type="ECO:0000256" key="11">
    <source>
        <dbReference type="SAM" id="Phobius"/>
    </source>
</evidence>
<evidence type="ECO:0000256" key="4">
    <source>
        <dbReference type="ARBA" id="ARBA00022692"/>
    </source>
</evidence>
<dbReference type="SUPFAM" id="SSF52343">
    <property type="entry name" value="Ferredoxin reductase-like, C-terminal NADP-linked domain"/>
    <property type="match status" value="1"/>
</dbReference>
<dbReference type="GO" id="GO:0005886">
    <property type="term" value="C:plasma membrane"/>
    <property type="evidence" value="ECO:0007669"/>
    <property type="project" value="TreeGrafter"/>
</dbReference>
<dbReference type="SFLD" id="SFLDG01168">
    <property type="entry name" value="Ferric_reductase_subgroup_(FRE"/>
    <property type="match status" value="1"/>
</dbReference>
<evidence type="ECO:0000259" key="12">
    <source>
        <dbReference type="PROSITE" id="PS51384"/>
    </source>
</evidence>
<dbReference type="GeneID" id="89968454"/>
<keyword evidence="9 11" id="KW-0472">Membrane</keyword>
<dbReference type="PROSITE" id="PS51384">
    <property type="entry name" value="FAD_FR"/>
    <property type="match status" value="1"/>
</dbReference>
<keyword evidence="6 11" id="KW-1133">Transmembrane helix</keyword>
<name>A0AAV9NRR9_9EURO</name>